<organism evidence="2 3">
    <name type="scientific">Aquibacillus koreensis</name>
    <dbReference type="NCBI Taxonomy" id="279446"/>
    <lineage>
        <taxon>Bacteria</taxon>
        <taxon>Bacillati</taxon>
        <taxon>Bacillota</taxon>
        <taxon>Bacilli</taxon>
        <taxon>Bacillales</taxon>
        <taxon>Bacillaceae</taxon>
        <taxon>Aquibacillus</taxon>
    </lineage>
</organism>
<accession>A0A9X3WHT4</accession>
<evidence type="ECO:0000259" key="1">
    <source>
        <dbReference type="Pfam" id="PF14493"/>
    </source>
</evidence>
<dbReference type="PIRSF" id="PIRSF021350">
    <property type="entry name" value="UCP021350"/>
    <property type="match status" value="1"/>
</dbReference>
<sequence>MFSLIILDCLMKLRKERTISAIYHLLTGKRSSQTLQDAHMYQLTGYFGLIKSLQRKEFNKCMERMVKNGLISIDNDGVGFPTKKGEDYLITNNQSNILEEFKGMEYEKFAELFSLRLLLLIQTITNKKAESTGFIALTDDKQAQLWVKQLYRKYRHELDQLVTGIYHDLHAFLSKLTDQQASLFVERLTGYEKIGLSKLQLANKYKMNILDIEVWLVYIYHKILTESIHEKDKYPYLTLALEGIMDQTFVTNSATVTYNMLQNGFTIDAIARSRRLKLNTIEDHIVEIAYMDPYFTIGNFVGEAEQKEMLKAIELLQTNRLKLIKTKLNDKFSYFQIRLVLAKHRLEDKGSM</sequence>
<protein>
    <submittedName>
        <fullName evidence="2">Helix-turn-helix domain-containing protein</fullName>
    </submittedName>
</protein>
<dbReference type="InterPro" id="IPR029491">
    <property type="entry name" value="Helicase_HTH"/>
</dbReference>
<dbReference type="InterPro" id="IPR008308">
    <property type="entry name" value="YpbB-like"/>
</dbReference>
<dbReference type="Gene3D" id="1.10.10.1390">
    <property type="entry name" value="ATP-dependent DNA helicase RecQ"/>
    <property type="match status" value="1"/>
</dbReference>
<proteinExistence type="predicted"/>
<evidence type="ECO:0000313" key="2">
    <source>
        <dbReference type="EMBL" id="MDC3418863.1"/>
    </source>
</evidence>
<dbReference type="AlphaFoldDB" id="A0A9X3WHT4"/>
<comment type="caution">
    <text evidence="2">The sequence shown here is derived from an EMBL/GenBank/DDBJ whole genome shotgun (WGS) entry which is preliminary data.</text>
</comment>
<dbReference type="Pfam" id="PF14493">
    <property type="entry name" value="HTH_40"/>
    <property type="match status" value="1"/>
</dbReference>
<dbReference type="Proteomes" id="UP001145072">
    <property type="component" value="Unassembled WGS sequence"/>
</dbReference>
<keyword evidence="3" id="KW-1185">Reference proteome</keyword>
<evidence type="ECO:0000313" key="3">
    <source>
        <dbReference type="Proteomes" id="UP001145072"/>
    </source>
</evidence>
<name>A0A9X3WHT4_9BACI</name>
<dbReference type="EMBL" id="JAMQJZ010000001">
    <property type="protein sequence ID" value="MDC3418863.1"/>
    <property type="molecule type" value="Genomic_DNA"/>
</dbReference>
<gene>
    <name evidence="2" type="ORF">NC661_00495</name>
</gene>
<reference evidence="2" key="1">
    <citation type="submission" date="2022-06" db="EMBL/GenBank/DDBJ databases">
        <title>Aquibacillus sp. a new bacterium isolated from soil saline samples.</title>
        <authorList>
            <person name="Galisteo C."/>
            <person name="De La Haba R."/>
            <person name="Sanchez-Porro C."/>
            <person name="Ventosa A."/>
        </authorList>
    </citation>
    <scope>NUCLEOTIDE SEQUENCE</scope>
    <source>
        <strain evidence="2">JCM 12387</strain>
    </source>
</reference>
<feature type="domain" description="Helicase Helix-turn-helix" evidence="1">
    <location>
        <begin position="253"/>
        <end position="341"/>
    </location>
</feature>
<dbReference type="RefSeq" id="WP_259871150.1">
    <property type="nucleotide sequence ID" value="NZ_JAMQJZ010000001.1"/>
</dbReference>